<feature type="repeat" description="NHL" evidence="2">
    <location>
        <begin position="221"/>
        <end position="264"/>
    </location>
</feature>
<dbReference type="GO" id="GO:0008270">
    <property type="term" value="F:zinc ion binding"/>
    <property type="evidence" value="ECO:0007669"/>
    <property type="project" value="UniProtKB-KW"/>
</dbReference>
<keyword evidence="1" id="KW-0677">Repeat</keyword>
<dbReference type="InterPro" id="IPR001258">
    <property type="entry name" value="NHL_repeat"/>
</dbReference>
<dbReference type="PROSITE" id="PS51125">
    <property type="entry name" value="NHL"/>
    <property type="match status" value="3"/>
</dbReference>
<evidence type="ECO:0000313" key="5">
    <source>
        <dbReference type="Proteomes" id="UP000057158"/>
    </source>
</evidence>
<dbReference type="Gene3D" id="2.120.10.30">
    <property type="entry name" value="TolB, C-terminal domain"/>
    <property type="match status" value="2"/>
</dbReference>
<accession>A0A0M4D8L1</accession>
<organism evidence="4 5">
    <name type="scientific">Desulfuromonas soudanensis</name>
    <dbReference type="NCBI Taxonomy" id="1603606"/>
    <lineage>
        <taxon>Bacteria</taxon>
        <taxon>Pseudomonadati</taxon>
        <taxon>Thermodesulfobacteriota</taxon>
        <taxon>Desulfuromonadia</taxon>
        <taxon>Desulfuromonadales</taxon>
        <taxon>Desulfuromonadaceae</taxon>
        <taxon>Desulfuromonas</taxon>
    </lineage>
</organism>
<feature type="repeat" description="NHL" evidence="2">
    <location>
        <begin position="268"/>
        <end position="311"/>
    </location>
</feature>
<feature type="transmembrane region" description="Helical" evidence="3">
    <location>
        <begin position="29"/>
        <end position="47"/>
    </location>
</feature>
<feature type="repeat" description="NHL" evidence="2">
    <location>
        <begin position="182"/>
        <end position="217"/>
    </location>
</feature>
<dbReference type="Pfam" id="PF01436">
    <property type="entry name" value="NHL"/>
    <property type="match status" value="1"/>
</dbReference>
<dbReference type="InterPro" id="IPR050952">
    <property type="entry name" value="TRIM-NHL_E3_ligases"/>
</dbReference>
<dbReference type="STRING" id="1603606.DSOUD_2957"/>
<evidence type="ECO:0000256" key="3">
    <source>
        <dbReference type="SAM" id="Phobius"/>
    </source>
</evidence>
<evidence type="ECO:0000256" key="1">
    <source>
        <dbReference type="ARBA" id="ARBA00022737"/>
    </source>
</evidence>
<dbReference type="InterPro" id="IPR011042">
    <property type="entry name" value="6-blade_b-propeller_TolB-like"/>
</dbReference>
<dbReference type="KEGG" id="des:DSOUD_2957"/>
<proteinExistence type="predicted"/>
<dbReference type="EMBL" id="CP010802">
    <property type="protein sequence ID" value="ALC17685.1"/>
    <property type="molecule type" value="Genomic_DNA"/>
</dbReference>
<protein>
    <submittedName>
        <fullName evidence="4">NHL repeat domain-containing protein</fullName>
    </submittedName>
</protein>
<keyword evidence="5" id="KW-1185">Reference proteome</keyword>
<evidence type="ECO:0000313" key="4">
    <source>
        <dbReference type="EMBL" id="ALC17685.1"/>
    </source>
</evidence>
<dbReference type="Pfam" id="PF17170">
    <property type="entry name" value="DUF5128"/>
    <property type="match status" value="1"/>
</dbReference>
<gene>
    <name evidence="4" type="ORF">DSOUD_2957</name>
</gene>
<keyword evidence="3" id="KW-1133">Transmembrane helix</keyword>
<keyword evidence="3" id="KW-0472">Membrane</keyword>
<dbReference type="SUPFAM" id="SSF101898">
    <property type="entry name" value="NHL repeat"/>
    <property type="match status" value="1"/>
</dbReference>
<reference evidence="4 5" key="1">
    <citation type="submission" date="2015-07" db="EMBL/GenBank/DDBJ databases">
        <title>Isolation and Genomic Characterization of a Novel Halophilic Metal-Reducing Deltaproteobacterium from the Deep Subsurface.</title>
        <authorList>
            <person name="Badalamenti J.P."/>
            <person name="Summers Z.M."/>
            <person name="Gralnick J.A."/>
            <person name="Bond D.R."/>
        </authorList>
    </citation>
    <scope>NUCLEOTIDE SEQUENCE [LARGE SCALE GENOMIC DNA]</scope>
    <source>
        <strain evidence="4 5">WTL</strain>
    </source>
</reference>
<name>A0A0M4D8L1_9BACT</name>
<evidence type="ECO:0000256" key="2">
    <source>
        <dbReference type="PROSITE-ProRule" id="PRU00504"/>
    </source>
</evidence>
<dbReference type="AlphaFoldDB" id="A0A0M4D8L1"/>
<dbReference type="Proteomes" id="UP000057158">
    <property type="component" value="Chromosome"/>
</dbReference>
<dbReference type="PANTHER" id="PTHR24104:SF25">
    <property type="entry name" value="PROTEIN LIN-41"/>
    <property type="match status" value="1"/>
</dbReference>
<keyword evidence="3" id="KW-0812">Transmembrane</keyword>
<sequence length="393" mass="43240">MLKDADRLRKHANDSATIEGCSARLPVRLLILSLFALTLSACAPAAVQKQRYFWPIGTAEPHIEYVGFFQSDRDIRQAGANAFSEAVLGRELPDFLFERPQEVASDGGRRVFVSDVAGNKVVVLDLEKHRIRELKDQEGNTKFFKFPSGLSVGDGGRLYAVDSADDVIYLFGADEVVIREIGRGHLTRPTGIAVDSKHDRLYVTDTGEHRLAVFDGEGTFLRYLGQRGTGDGEYNFPLDVEVDGDGNIFVLDALNARVQVLDPEGRFLRSFGERGTASGSFQIPKGIAVSPSGQVYVTDSMANHFVIFDREGNYLLSVGGRFDATQGDVAPGGLNQPGGIDVDENDTIWIADAYNRMIHQFQYLNEKYLSEHPILPGETYFPPGFMPEAPAGK</sequence>
<dbReference type="PANTHER" id="PTHR24104">
    <property type="entry name" value="E3 UBIQUITIN-PROTEIN LIGASE NHLRC1-RELATED"/>
    <property type="match status" value="1"/>
</dbReference>
<dbReference type="PATRIC" id="fig|1603606.3.peg.3190"/>